<evidence type="ECO:0000256" key="5">
    <source>
        <dbReference type="ARBA" id="ARBA00022573"/>
    </source>
</evidence>
<organism evidence="11">
    <name type="scientific">hydrothermal vent metagenome</name>
    <dbReference type="NCBI Taxonomy" id="652676"/>
    <lineage>
        <taxon>unclassified sequences</taxon>
        <taxon>metagenomes</taxon>
        <taxon>ecological metagenomes</taxon>
    </lineage>
</organism>
<proteinExistence type="predicted"/>
<evidence type="ECO:0000256" key="3">
    <source>
        <dbReference type="ARBA" id="ARBA00004953"/>
    </source>
</evidence>
<evidence type="ECO:0000256" key="4">
    <source>
        <dbReference type="ARBA" id="ARBA00012285"/>
    </source>
</evidence>
<evidence type="ECO:0000256" key="1">
    <source>
        <dbReference type="ARBA" id="ARBA00001933"/>
    </source>
</evidence>
<keyword evidence="7 11" id="KW-0456">Lyase</keyword>
<dbReference type="PROSITE" id="PS00105">
    <property type="entry name" value="AA_TRANSFER_CLASS_1"/>
    <property type="match status" value="1"/>
</dbReference>
<comment type="cofactor">
    <cofactor evidence="1">
        <name>pyridoxal 5'-phosphate</name>
        <dbReference type="ChEBI" id="CHEBI:597326"/>
    </cofactor>
</comment>
<dbReference type="AlphaFoldDB" id="A0A3B0VS90"/>
<dbReference type="InterPro" id="IPR004839">
    <property type="entry name" value="Aminotransferase_I/II_large"/>
</dbReference>
<dbReference type="EC" id="4.1.1.81" evidence="4"/>
<dbReference type="NCBIfam" id="TIGR01140">
    <property type="entry name" value="L_thr_O3P_dcar"/>
    <property type="match status" value="1"/>
</dbReference>
<dbReference type="PANTHER" id="PTHR42885">
    <property type="entry name" value="HISTIDINOL-PHOSPHATE AMINOTRANSFERASE-RELATED"/>
    <property type="match status" value="1"/>
</dbReference>
<dbReference type="PANTHER" id="PTHR42885:SF1">
    <property type="entry name" value="THREONINE-PHOSPHATE DECARBOXYLASE"/>
    <property type="match status" value="1"/>
</dbReference>
<dbReference type="GO" id="GO:0030170">
    <property type="term" value="F:pyridoxal phosphate binding"/>
    <property type="evidence" value="ECO:0007669"/>
    <property type="project" value="InterPro"/>
</dbReference>
<dbReference type="Gene3D" id="3.90.1150.10">
    <property type="entry name" value="Aspartate Aminotransferase, domain 1"/>
    <property type="match status" value="1"/>
</dbReference>
<name>A0A3B0VS90_9ZZZZ</name>
<keyword evidence="6" id="KW-0663">Pyridoxal phosphate</keyword>
<dbReference type="InterPro" id="IPR015424">
    <property type="entry name" value="PyrdxlP-dep_Trfase"/>
</dbReference>
<dbReference type="Pfam" id="PF00155">
    <property type="entry name" value="Aminotran_1_2"/>
    <property type="match status" value="1"/>
</dbReference>
<keyword evidence="5" id="KW-0169">Cobalamin biosynthesis</keyword>
<dbReference type="GO" id="GO:0009236">
    <property type="term" value="P:cobalamin biosynthetic process"/>
    <property type="evidence" value="ECO:0007669"/>
    <property type="project" value="UniProtKB-UniPathway"/>
</dbReference>
<dbReference type="InterPro" id="IPR015422">
    <property type="entry name" value="PyrdxlP-dep_Trfase_small"/>
</dbReference>
<evidence type="ECO:0000256" key="8">
    <source>
        <dbReference type="ARBA" id="ARBA00029996"/>
    </source>
</evidence>
<gene>
    <name evidence="11" type="ORF">MNBD_DELTA04-849</name>
</gene>
<dbReference type="GO" id="GO:0048472">
    <property type="term" value="F:threonine-phosphate decarboxylase activity"/>
    <property type="evidence" value="ECO:0007669"/>
    <property type="project" value="UniProtKB-EC"/>
</dbReference>
<dbReference type="InterPro" id="IPR005860">
    <property type="entry name" value="CobD"/>
</dbReference>
<dbReference type="Gene3D" id="3.40.640.10">
    <property type="entry name" value="Type I PLP-dependent aspartate aminotransferase-like (Major domain)"/>
    <property type="match status" value="1"/>
</dbReference>
<comment type="pathway">
    <text evidence="3">Cofactor biosynthesis; adenosylcobalamin biosynthesis.</text>
</comment>
<evidence type="ECO:0000256" key="2">
    <source>
        <dbReference type="ARBA" id="ARBA00003444"/>
    </source>
</evidence>
<comment type="function">
    <text evidence="2">Decarboxylates L-threonine-O-3-phosphate to yield (R)-1-amino-2-propanol O-2-phosphate, the precursor for the linkage between the nucleotide loop and the corrin ring in cobalamin.</text>
</comment>
<dbReference type="SUPFAM" id="SSF53383">
    <property type="entry name" value="PLP-dependent transferases"/>
    <property type="match status" value="1"/>
</dbReference>
<sequence length="392" mass="42412">MQPLRQDKPKLLKVPRLLRQPAATGHGGNRAALAAATGRRPEEILDFSASINPLGPPACLRMVINRQLGELVHYPDPAGRELVQALAEKHGLAPDGIVPGNGASELLFALPRALDCLRAVVLCPAYIDYETAARRAGLPLDFFPLVPENDFRPEWQPLAAGLRAGDLVFLGHPNNPTGTLLDRRELLKLVSARPRTFFVVDESFIEFCEDPAAVSLLTADMPANLVVVRSMTKFYAIPGLRLGFAVAAPATAAALRNQLPPWSVNTLALGVGAAVLDDREYDGRSRAAVRALRESFAAALADFGHVQVFPSAANSLLLRIDHPDLDGRVLAHRLLVEAGIAIRVCDNYRGLDKKYFRVAVRTAAENNIFCKALAAIILPATGRRRRCGSPST</sequence>
<evidence type="ECO:0000256" key="7">
    <source>
        <dbReference type="ARBA" id="ARBA00023239"/>
    </source>
</evidence>
<evidence type="ECO:0000256" key="6">
    <source>
        <dbReference type="ARBA" id="ARBA00022898"/>
    </source>
</evidence>
<reference evidence="11" key="1">
    <citation type="submission" date="2018-06" db="EMBL/GenBank/DDBJ databases">
        <authorList>
            <person name="Zhirakovskaya E."/>
        </authorList>
    </citation>
    <scope>NUCLEOTIDE SEQUENCE</scope>
</reference>
<dbReference type="InterPro" id="IPR004838">
    <property type="entry name" value="NHTrfase_class1_PyrdxlP-BS"/>
</dbReference>
<evidence type="ECO:0000256" key="9">
    <source>
        <dbReference type="ARBA" id="ARBA00048531"/>
    </source>
</evidence>
<dbReference type="CDD" id="cd00609">
    <property type="entry name" value="AAT_like"/>
    <property type="match status" value="1"/>
</dbReference>
<dbReference type="InterPro" id="IPR015421">
    <property type="entry name" value="PyrdxlP-dep_Trfase_major"/>
</dbReference>
<protein>
    <recommendedName>
        <fullName evidence="4">threonine-phosphate decarboxylase</fullName>
        <ecNumber evidence="4">4.1.1.81</ecNumber>
    </recommendedName>
    <alternativeName>
        <fullName evidence="8">L-threonine-O-3-phosphate decarboxylase</fullName>
    </alternativeName>
</protein>
<accession>A0A3B0VS90</accession>
<evidence type="ECO:0000313" key="11">
    <source>
        <dbReference type="EMBL" id="VAW41327.1"/>
    </source>
</evidence>
<dbReference type="EMBL" id="UOEY01000121">
    <property type="protein sequence ID" value="VAW41327.1"/>
    <property type="molecule type" value="Genomic_DNA"/>
</dbReference>
<comment type="catalytic activity">
    <reaction evidence="9">
        <text>O-phospho-L-threonine + H(+) = (R)-1-aminopropan-2-yl phosphate + CO2</text>
        <dbReference type="Rhea" id="RHEA:11492"/>
        <dbReference type="ChEBI" id="CHEBI:15378"/>
        <dbReference type="ChEBI" id="CHEBI:16526"/>
        <dbReference type="ChEBI" id="CHEBI:58563"/>
        <dbReference type="ChEBI" id="CHEBI:58675"/>
        <dbReference type="EC" id="4.1.1.81"/>
    </reaction>
</comment>
<evidence type="ECO:0000259" key="10">
    <source>
        <dbReference type="Pfam" id="PF00155"/>
    </source>
</evidence>
<feature type="domain" description="Aminotransferase class I/classII large" evidence="10">
    <location>
        <begin position="43"/>
        <end position="373"/>
    </location>
</feature>
<dbReference type="UniPathway" id="UPA00148"/>